<evidence type="ECO:0000313" key="3">
    <source>
        <dbReference type="Proteomes" id="UP001151760"/>
    </source>
</evidence>
<sequence length="155" mass="16543">MRSLNRHTICLFLQLGSQRGPWKGDWGKDEVGKLSSIDSAMISKEPEKDIVWLRGASFCGLGKVDVIVDGGGGEDINVTRVTKTLMHRNGYWLVGPKAEAGNVLKVAADGGLLMIVARGSESKGSKQTEEVDHKESGDIGKGKEAAATGFGETDK</sequence>
<reference evidence="2" key="2">
    <citation type="submission" date="2022-01" db="EMBL/GenBank/DDBJ databases">
        <authorList>
            <person name="Yamashiro T."/>
            <person name="Shiraishi A."/>
            <person name="Satake H."/>
            <person name="Nakayama K."/>
        </authorList>
    </citation>
    <scope>NUCLEOTIDE SEQUENCE</scope>
</reference>
<dbReference type="Proteomes" id="UP001151760">
    <property type="component" value="Unassembled WGS sequence"/>
</dbReference>
<protein>
    <submittedName>
        <fullName evidence="2">Uncharacterized protein</fullName>
    </submittedName>
</protein>
<organism evidence="2 3">
    <name type="scientific">Tanacetum coccineum</name>
    <dbReference type="NCBI Taxonomy" id="301880"/>
    <lineage>
        <taxon>Eukaryota</taxon>
        <taxon>Viridiplantae</taxon>
        <taxon>Streptophyta</taxon>
        <taxon>Embryophyta</taxon>
        <taxon>Tracheophyta</taxon>
        <taxon>Spermatophyta</taxon>
        <taxon>Magnoliopsida</taxon>
        <taxon>eudicotyledons</taxon>
        <taxon>Gunneridae</taxon>
        <taxon>Pentapetalae</taxon>
        <taxon>asterids</taxon>
        <taxon>campanulids</taxon>
        <taxon>Asterales</taxon>
        <taxon>Asteraceae</taxon>
        <taxon>Asteroideae</taxon>
        <taxon>Anthemideae</taxon>
        <taxon>Anthemidinae</taxon>
        <taxon>Tanacetum</taxon>
    </lineage>
</organism>
<accession>A0ABQ4XW80</accession>
<keyword evidence="3" id="KW-1185">Reference proteome</keyword>
<feature type="compositionally biased region" description="Basic and acidic residues" evidence="1">
    <location>
        <begin position="120"/>
        <end position="144"/>
    </location>
</feature>
<evidence type="ECO:0000313" key="2">
    <source>
        <dbReference type="EMBL" id="GJS69106.1"/>
    </source>
</evidence>
<evidence type="ECO:0000256" key="1">
    <source>
        <dbReference type="SAM" id="MobiDB-lite"/>
    </source>
</evidence>
<reference evidence="2" key="1">
    <citation type="journal article" date="2022" name="Int. J. Mol. Sci.">
        <title>Draft Genome of Tanacetum Coccineum: Genomic Comparison of Closely Related Tanacetum-Family Plants.</title>
        <authorList>
            <person name="Yamashiro T."/>
            <person name="Shiraishi A."/>
            <person name="Nakayama K."/>
            <person name="Satake H."/>
        </authorList>
    </citation>
    <scope>NUCLEOTIDE SEQUENCE</scope>
</reference>
<gene>
    <name evidence="2" type="ORF">Tco_0701947</name>
</gene>
<dbReference type="EMBL" id="BQNB010009839">
    <property type="protein sequence ID" value="GJS69106.1"/>
    <property type="molecule type" value="Genomic_DNA"/>
</dbReference>
<feature type="region of interest" description="Disordered" evidence="1">
    <location>
        <begin position="119"/>
        <end position="155"/>
    </location>
</feature>
<comment type="caution">
    <text evidence="2">The sequence shown here is derived from an EMBL/GenBank/DDBJ whole genome shotgun (WGS) entry which is preliminary data.</text>
</comment>
<proteinExistence type="predicted"/>
<name>A0ABQ4XW80_9ASTR</name>